<dbReference type="PANTHER" id="PTHR42879">
    <property type="entry name" value="3-OXOACYL-(ACYL-CARRIER-PROTEIN) REDUCTASE"/>
    <property type="match status" value="1"/>
</dbReference>
<comment type="caution">
    <text evidence="2">The sequence shown here is derived from an EMBL/GenBank/DDBJ whole genome shotgun (WGS) entry which is preliminary data.</text>
</comment>
<keyword evidence="3" id="KW-1185">Reference proteome</keyword>
<dbReference type="AlphaFoldDB" id="A0A2N3I626"/>
<protein>
    <recommendedName>
        <fullName evidence="4">Short-chain dehydrogenase</fullName>
    </recommendedName>
</protein>
<dbReference type="SUPFAM" id="SSF51735">
    <property type="entry name" value="NAD(P)-binding Rossmann-fold domains"/>
    <property type="match status" value="1"/>
</dbReference>
<dbReference type="Gene3D" id="3.40.50.720">
    <property type="entry name" value="NAD(P)-binding Rossmann-like Domain"/>
    <property type="match status" value="1"/>
</dbReference>
<comment type="similarity">
    <text evidence="1">Belongs to the short-chain dehydrogenases/reductases (SDR) family.</text>
</comment>
<dbReference type="Pfam" id="PF13561">
    <property type="entry name" value="adh_short_C2"/>
    <property type="match status" value="1"/>
</dbReference>
<sequence>MDLHIKNQLFVVCGATSGFGNAVLKNLLADGAKVIAIARGQEKLDQLQKANPIQMESFCGDITQSESIYLLLQKIGNRKLSGAFINAGGPPAMKTLETKLDDWDNAYHQLLRWKVELTQALVPLMMKEKYGRMVFLESASVKQPIDNLVLSTSLRLSVVGFVKTLSQEIAESGVTLNIIGPGYHETPAIKRLSDKKAEQENITSQEAKDKITAGIRMKRMGNPEDLGQLATWLLSPSSGYITGQTISVDGGQILGIHG</sequence>
<evidence type="ECO:0008006" key="4">
    <source>
        <dbReference type="Google" id="ProtNLM"/>
    </source>
</evidence>
<dbReference type="InterPro" id="IPR050259">
    <property type="entry name" value="SDR"/>
</dbReference>
<evidence type="ECO:0000256" key="1">
    <source>
        <dbReference type="ARBA" id="ARBA00006484"/>
    </source>
</evidence>
<accession>A0A2N3I626</accession>
<dbReference type="InterPro" id="IPR036291">
    <property type="entry name" value="NAD(P)-bd_dom_sf"/>
</dbReference>
<dbReference type="OrthoDB" id="9804774at2"/>
<proteinExistence type="inferred from homology"/>
<dbReference type="PANTHER" id="PTHR42879:SF6">
    <property type="entry name" value="NADPH-DEPENDENT REDUCTASE BACG"/>
    <property type="match status" value="1"/>
</dbReference>
<reference evidence="2 3" key="1">
    <citation type="journal article" date="2017" name="Front. Microbiol.">
        <title>Labilibaculum manganireducens gen. nov., sp. nov. and Labilibaculum filiforme sp. nov., Novel Bacteroidetes Isolated from Subsurface Sediments of the Baltic Sea.</title>
        <authorList>
            <person name="Vandieken V."/>
            <person name="Marshall I.P."/>
            <person name="Niemann H."/>
            <person name="Engelen B."/>
            <person name="Cypionka H."/>
        </authorList>
    </citation>
    <scope>NUCLEOTIDE SEQUENCE [LARGE SCALE GENOMIC DNA]</scope>
    <source>
        <strain evidence="2 3">59.16B</strain>
    </source>
</reference>
<dbReference type="EMBL" id="MVDD01000001">
    <property type="protein sequence ID" value="PKQ65756.1"/>
    <property type="molecule type" value="Genomic_DNA"/>
</dbReference>
<organism evidence="2 3">
    <name type="scientific">Labilibaculum filiforme</name>
    <dbReference type="NCBI Taxonomy" id="1940526"/>
    <lineage>
        <taxon>Bacteria</taxon>
        <taxon>Pseudomonadati</taxon>
        <taxon>Bacteroidota</taxon>
        <taxon>Bacteroidia</taxon>
        <taxon>Marinilabiliales</taxon>
        <taxon>Marinifilaceae</taxon>
        <taxon>Labilibaculum</taxon>
    </lineage>
</organism>
<name>A0A2N3I626_9BACT</name>
<dbReference type="Proteomes" id="UP000233535">
    <property type="component" value="Unassembled WGS sequence"/>
</dbReference>
<evidence type="ECO:0000313" key="3">
    <source>
        <dbReference type="Proteomes" id="UP000233535"/>
    </source>
</evidence>
<gene>
    <name evidence="2" type="ORF">BZG02_01750</name>
</gene>
<evidence type="ECO:0000313" key="2">
    <source>
        <dbReference type="EMBL" id="PKQ65756.1"/>
    </source>
</evidence>
<dbReference type="RefSeq" id="WP_101259687.1">
    <property type="nucleotide sequence ID" value="NZ_MVDD01000001.1"/>
</dbReference>
<dbReference type="PRINTS" id="PR00081">
    <property type="entry name" value="GDHRDH"/>
</dbReference>
<dbReference type="InterPro" id="IPR002347">
    <property type="entry name" value="SDR_fam"/>
</dbReference>